<dbReference type="EMBL" id="QTPM01000017">
    <property type="protein sequence ID" value="RQY92258.1"/>
    <property type="molecule type" value="Genomic_DNA"/>
</dbReference>
<dbReference type="Gene3D" id="3.40.50.1820">
    <property type="entry name" value="alpha/beta hydrolase"/>
    <property type="match status" value="2"/>
</dbReference>
<accession>A0A118P0W2</accession>
<reference evidence="3 5" key="1">
    <citation type="submission" date="2015-11" db="EMBL/GenBank/DDBJ databases">
        <title>Expanding the genomic diversity of Burkholderia species for the development of highly accurate diagnostics.</title>
        <authorList>
            <person name="Sahl J."/>
            <person name="Keim P."/>
            <person name="Wagner D."/>
        </authorList>
    </citation>
    <scope>NUCLEOTIDE SEQUENCE [LARGE SCALE GENOMIC DNA]</scope>
    <source>
        <strain evidence="3 5">MSMB1960WGS</strain>
    </source>
</reference>
<evidence type="ECO:0000256" key="1">
    <source>
        <dbReference type="SAM" id="SignalP"/>
    </source>
</evidence>
<keyword evidence="1" id="KW-0732">Signal</keyword>
<dbReference type="InterPro" id="IPR029058">
    <property type="entry name" value="AB_hydrolase_fold"/>
</dbReference>
<dbReference type="STRING" id="1503054.WT74_20090"/>
<protein>
    <submittedName>
        <fullName evidence="3">Depolymerase</fullName>
    </submittedName>
</protein>
<comment type="caution">
    <text evidence="3">The sequence shown here is derived from an EMBL/GenBank/DDBJ whole genome shotgun (WGS) entry which is preliminary data.</text>
</comment>
<proteinExistence type="predicted"/>
<dbReference type="Proteomes" id="UP000281098">
    <property type="component" value="Unassembled WGS sequence"/>
</dbReference>
<evidence type="ECO:0000313" key="4">
    <source>
        <dbReference type="EMBL" id="RQY92258.1"/>
    </source>
</evidence>
<organism evidence="3">
    <name type="scientific">Burkholderia stagnalis</name>
    <dbReference type="NCBI Taxonomy" id="1503054"/>
    <lineage>
        <taxon>Bacteria</taxon>
        <taxon>Pseudomonadati</taxon>
        <taxon>Pseudomonadota</taxon>
        <taxon>Betaproteobacteria</taxon>
        <taxon>Burkholderiales</taxon>
        <taxon>Burkholderiaceae</taxon>
        <taxon>Burkholderia</taxon>
        <taxon>Burkholderia cepacia complex</taxon>
    </lineage>
</organism>
<gene>
    <name evidence="4" type="ORF">DF017_15670</name>
    <name evidence="2" type="ORF">F7R25_06300</name>
    <name evidence="3" type="ORF">WT44_28185</name>
</gene>
<dbReference type="Proteomes" id="UP000473470">
    <property type="component" value="Unassembled WGS sequence"/>
</dbReference>
<keyword evidence="6" id="KW-1185">Reference proteome</keyword>
<dbReference type="Proteomes" id="UP000068603">
    <property type="component" value="Unassembled WGS sequence"/>
</dbReference>
<evidence type="ECO:0000313" key="3">
    <source>
        <dbReference type="EMBL" id="KWA55114.1"/>
    </source>
</evidence>
<sequence>MPFHRTLAAAVLGAALCSPLAWAADPLPALGADPAQTSVSGLSSGAFMAVQYQVAYSGSVVGAGVVAGGPYYCAAGSLYNTGICMGQVPFVPPNPALMVSAAKRFASNGQIDPLDGMQRGRIYVFSGTKDTIVYQQAVDATVSFFKQAGVPGGNISYVNTVPAGHALITPSFGNDCPANAAPYISHCTVSNQSYDQPGALLSFIYGSLNPPASQLGGKIITFNQREFAAASTGMADDAYAYVPQSCAQGTACRVHVAFHGCKQSANVVGDDFYEKTSYNSWADANNIVVLYPQVNASSVPYNPQGCWDWFGYTGQNYAMKSGSQMVAVNAMINRLTSKR</sequence>
<dbReference type="PANTHER" id="PTHR42972">
    <property type="entry name" value="TOL-PAL SYSTEM PROTEIN TOLB"/>
    <property type="match status" value="1"/>
</dbReference>
<name>A0A118P0W2_9BURK</name>
<evidence type="ECO:0000313" key="2">
    <source>
        <dbReference type="EMBL" id="KAB0639924.1"/>
    </source>
</evidence>
<evidence type="ECO:0000313" key="6">
    <source>
        <dbReference type="Proteomes" id="UP000281098"/>
    </source>
</evidence>
<evidence type="ECO:0000313" key="7">
    <source>
        <dbReference type="Proteomes" id="UP000473470"/>
    </source>
</evidence>
<evidence type="ECO:0000313" key="5">
    <source>
        <dbReference type="Proteomes" id="UP000068603"/>
    </source>
</evidence>
<reference evidence="4 6" key="2">
    <citation type="submission" date="2018-08" db="EMBL/GenBank/DDBJ databases">
        <title>Comparative analysis of Burkholderia isolates from Puerto Rico.</title>
        <authorList>
            <person name="Hall C."/>
            <person name="Sahl J."/>
            <person name="Wagner D."/>
        </authorList>
    </citation>
    <scope>NUCLEOTIDE SEQUENCE [LARGE SCALE GENOMIC DNA]</scope>
    <source>
        <strain evidence="4 6">Bp8966</strain>
    </source>
</reference>
<dbReference type="PANTHER" id="PTHR42972:SF8">
    <property type="entry name" value="POLYHYDROXYBUTYRATE DEPOLYMERASE"/>
    <property type="match status" value="1"/>
</dbReference>
<dbReference type="EMBL" id="VZOK01000007">
    <property type="protein sequence ID" value="KAB0639924.1"/>
    <property type="molecule type" value="Genomic_DNA"/>
</dbReference>
<reference evidence="2 7" key="3">
    <citation type="submission" date="2019-09" db="EMBL/GenBank/DDBJ databases">
        <title>Draft genome sequences of 48 bacterial type strains from the CCUG.</title>
        <authorList>
            <person name="Tunovic T."/>
            <person name="Pineiro-Iglesias B."/>
            <person name="Unosson C."/>
            <person name="Inganas E."/>
            <person name="Ohlen M."/>
            <person name="Cardew S."/>
            <person name="Jensie-Markopoulos S."/>
            <person name="Salva-Serra F."/>
            <person name="Jaen-Luchoro D."/>
            <person name="Karlsson R."/>
            <person name="Svensson-Stadler L."/>
            <person name="Chun J."/>
            <person name="Moore E."/>
        </authorList>
    </citation>
    <scope>NUCLEOTIDE SEQUENCE [LARGE SCALE GENOMIC DNA]</scope>
    <source>
        <strain evidence="2 7">CCUG 65686</strain>
    </source>
</reference>
<dbReference type="SUPFAM" id="SSF53474">
    <property type="entry name" value="alpha/beta-Hydrolases"/>
    <property type="match status" value="1"/>
</dbReference>
<feature type="signal peptide" evidence="1">
    <location>
        <begin position="1"/>
        <end position="23"/>
    </location>
</feature>
<dbReference type="AlphaFoldDB" id="A0A118P0W2"/>
<dbReference type="RefSeq" id="WP_059564895.1">
    <property type="nucleotide sequence ID" value="NZ_CABVPM010000026.1"/>
</dbReference>
<feature type="chain" id="PRO_5044547998" evidence="1">
    <location>
        <begin position="24"/>
        <end position="339"/>
    </location>
</feature>
<dbReference type="EMBL" id="LPHB01000072">
    <property type="protein sequence ID" value="KWA55114.1"/>
    <property type="molecule type" value="Genomic_DNA"/>
</dbReference>